<comment type="cofactor">
    <cofactor evidence="2">
        <name>Fe(3+)</name>
        <dbReference type="ChEBI" id="CHEBI:29034"/>
    </cofactor>
</comment>
<accession>A0A4W2F495</accession>
<dbReference type="STRING" id="30522.A0A4W2F495"/>
<dbReference type="InterPro" id="IPR011059">
    <property type="entry name" value="Metal-dep_hydrolase_composite"/>
</dbReference>
<dbReference type="SUPFAM" id="SSF51338">
    <property type="entry name" value="Composite domain of metallo-dependent hydrolases"/>
    <property type="match status" value="2"/>
</dbReference>
<dbReference type="InterPro" id="IPR032466">
    <property type="entry name" value="Metal_Hydrolase"/>
</dbReference>
<dbReference type="InterPro" id="IPR006680">
    <property type="entry name" value="Amidohydro-rel"/>
</dbReference>
<reference evidence="15 16" key="1">
    <citation type="submission" date="2018-11" db="EMBL/GenBank/DDBJ databases">
        <title>Haplotype-resolved cattle genomes.</title>
        <authorList>
            <person name="Low W.Y."/>
            <person name="Tearle R."/>
            <person name="Bickhart D.M."/>
            <person name="Rosen B.D."/>
            <person name="Koren S."/>
            <person name="Rhie A."/>
            <person name="Hiendleder S."/>
            <person name="Phillippy A.M."/>
            <person name="Smith T.P.L."/>
            <person name="Williams J.L."/>
        </authorList>
    </citation>
    <scope>NUCLEOTIDE SEQUENCE [LARGE SCALE GENOMIC DNA]</scope>
</reference>
<protein>
    <recommendedName>
        <fullName evidence="6">Probable imidazolonepropionase</fullName>
        <ecNumber evidence="5">3.5.2.7</ecNumber>
    </recommendedName>
    <alternativeName>
        <fullName evidence="12">Amidohydrolase domain-containing protein 1</fullName>
    </alternativeName>
</protein>
<evidence type="ECO:0000256" key="5">
    <source>
        <dbReference type="ARBA" id="ARBA00012864"/>
    </source>
</evidence>
<evidence type="ECO:0000313" key="15">
    <source>
        <dbReference type="Ensembl" id="ENSBIXP00000043858.1"/>
    </source>
</evidence>
<comment type="catalytic activity">
    <reaction evidence="1">
        <text>4-imidazolone-5-propanoate + H2O = N-formimidoyl-L-glutamate</text>
        <dbReference type="Rhea" id="RHEA:23660"/>
        <dbReference type="ChEBI" id="CHEBI:15377"/>
        <dbReference type="ChEBI" id="CHEBI:58928"/>
        <dbReference type="ChEBI" id="CHEBI:77893"/>
        <dbReference type="EC" id="3.5.2.7"/>
    </reaction>
</comment>
<evidence type="ECO:0000256" key="3">
    <source>
        <dbReference type="ARBA" id="ARBA00004758"/>
    </source>
</evidence>
<dbReference type="Gene3D" id="3.20.20.140">
    <property type="entry name" value="Metal-dependent hydrolases"/>
    <property type="match status" value="1"/>
</dbReference>
<dbReference type="GO" id="GO:0019556">
    <property type="term" value="P:L-histidine catabolic process to glutamate and formamide"/>
    <property type="evidence" value="ECO:0007669"/>
    <property type="project" value="UniProtKB-UniPathway"/>
</dbReference>
<keyword evidence="7" id="KW-0479">Metal-binding</keyword>
<comment type="pathway">
    <text evidence="3">Amino-acid degradation; L-histidine degradation into L-glutamate; N-formimidoyl-L-glutamate from L-histidine: step 3/3.</text>
</comment>
<dbReference type="Proteomes" id="UP000314981">
    <property type="component" value="Chromosome 5"/>
</dbReference>
<feature type="region of interest" description="Disordered" evidence="13">
    <location>
        <begin position="61"/>
        <end position="80"/>
    </location>
</feature>
<keyword evidence="11" id="KW-0408">Iron</keyword>
<comment type="similarity">
    <text evidence="4">Belongs to the metallo-dependent hydrolases superfamily. HutI family.</text>
</comment>
<keyword evidence="16" id="KW-1185">Reference proteome</keyword>
<dbReference type="CDD" id="cd01296">
    <property type="entry name" value="Imidazolone-5PH"/>
    <property type="match status" value="1"/>
</dbReference>
<evidence type="ECO:0000256" key="8">
    <source>
        <dbReference type="ARBA" id="ARBA00022801"/>
    </source>
</evidence>
<evidence type="ECO:0000256" key="6">
    <source>
        <dbReference type="ARBA" id="ARBA00013406"/>
    </source>
</evidence>
<keyword evidence="10" id="KW-0862">Zinc</keyword>
<evidence type="ECO:0000259" key="14">
    <source>
        <dbReference type="Pfam" id="PF01979"/>
    </source>
</evidence>
<dbReference type="GO" id="GO:0050480">
    <property type="term" value="F:imidazolonepropionase activity"/>
    <property type="evidence" value="ECO:0007669"/>
    <property type="project" value="UniProtKB-EC"/>
</dbReference>
<evidence type="ECO:0000256" key="4">
    <source>
        <dbReference type="ARBA" id="ARBA00008002"/>
    </source>
</evidence>
<dbReference type="PANTHER" id="PTHR42752:SF1">
    <property type="entry name" value="IMIDAZOLONEPROPIONASE-RELATED"/>
    <property type="match status" value="1"/>
</dbReference>
<dbReference type="GO" id="GO:0046872">
    <property type="term" value="F:metal ion binding"/>
    <property type="evidence" value="ECO:0007669"/>
    <property type="project" value="UniProtKB-KW"/>
</dbReference>
<gene>
    <name evidence="15" type="primary">SNRPF</name>
</gene>
<evidence type="ECO:0000256" key="2">
    <source>
        <dbReference type="ARBA" id="ARBA00001965"/>
    </source>
</evidence>
<evidence type="ECO:0000256" key="9">
    <source>
        <dbReference type="ARBA" id="ARBA00022808"/>
    </source>
</evidence>
<dbReference type="Ensembl" id="ENSBIXT00000042867.1">
    <property type="protein sequence ID" value="ENSBIXP00000043858.1"/>
    <property type="gene ID" value="ENSBIXG00000005890.1"/>
</dbReference>
<dbReference type="GO" id="GO:0019557">
    <property type="term" value="P:L-histidine catabolic process to glutamate and formate"/>
    <property type="evidence" value="ECO:0007669"/>
    <property type="project" value="UniProtKB-UniPathway"/>
</dbReference>
<dbReference type="InterPro" id="IPR005920">
    <property type="entry name" value="HutI"/>
</dbReference>
<evidence type="ECO:0000256" key="7">
    <source>
        <dbReference type="ARBA" id="ARBA00022723"/>
    </source>
</evidence>
<dbReference type="FunFam" id="3.20.20.140:FF:000007">
    <property type="entry name" value="Imidazolonepropionase"/>
    <property type="match status" value="1"/>
</dbReference>
<dbReference type="EC" id="3.5.2.7" evidence="5"/>
<dbReference type="Gene3D" id="2.30.40.10">
    <property type="entry name" value="Urease, subunit C, domain 1"/>
    <property type="match status" value="1"/>
</dbReference>
<keyword evidence="8" id="KW-0378">Hydrolase</keyword>
<evidence type="ECO:0000256" key="10">
    <source>
        <dbReference type="ARBA" id="ARBA00022833"/>
    </source>
</evidence>
<feature type="domain" description="Amidohydrolase-related" evidence="14">
    <location>
        <begin position="184"/>
        <end position="527"/>
    </location>
</feature>
<reference evidence="15" key="3">
    <citation type="submission" date="2025-09" db="UniProtKB">
        <authorList>
            <consortium name="Ensembl"/>
        </authorList>
    </citation>
    <scope>IDENTIFICATION</scope>
</reference>
<name>A0A4W2F495_BOBOX</name>
<dbReference type="SUPFAM" id="SSF51556">
    <property type="entry name" value="Metallo-dependent hydrolases"/>
    <property type="match status" value="1"/>
</dbReference>
<dbReference type="AlphaFoldDB" id="A0A4W2F495"/>
<evidence type="ECO:0000313" key="16">
    <source>
        <dbReference type="Proteomes" id="UP000314981"/>
    </source>
</evidence>
<dbReference type="GO" id="GO:0005737">
    <property type="term" value="C:cytoplasm"/>
    <property type="evidence" value="ECO:0007669"/>
    <property type="project" value="InterPro"/>
</dbReference>
<evidence type="ECO:0000256" key="13">
    <source>
        <dbReference type="SAM" id="MobiDB-lite"/>
    </source>
</evidence>
<evidence type="ECO:0000256" key="11">
    <source>
        <dbReference type="ARBA" id="ARBA00023004"/>
    </source>
</evidence>
<evidence type="ECO:0000256" key="12">
    <source>
        <dbReference type="ARBA" id="ARBA00030968"/>
    </source>
</evidence>
<dbReference type="UniPathway" id="UPA00379">
    <property type="reaction ID" value="UER00551"/>
</dbReference>
<proteinExistence type="inferred from homology"/>
<keyword evidence="9" id="KW-0369">Histidine metabolism</keyword>
<reference evidence="15" key="2">
    <citation type="submission" date="2025-08" db="UniProtKB">
        <authorList>
            <consortium name="Ensembl"/>
        </authorList>
    </citation>
    <scope>IDENTIFICATION</scope>
</reference>
<evidence type="ECO:0000256" key="1">
    <source>
        <dbReference type="ARBA" id="ARBA00000853"/>
    </source>
</evidence>
<dbReference type="NCBIfam" id="TIGR01224">
    <property type="entry name" value="hutI"/>
    <property type="match status" value="1"/>
</dbReference>
<dbReference type="PANTHER" id="PTHR42752">
    <property type="entry name" value="IMIDAZOLONEPROPIONASE"/>
    <property type="match status" value="1"/>
</dbReference>
<dbReference type="Pfam" id="PF01979">
    <property type="entry name" value="Amidohydro_1"/>
    <property type="match status" value="1"/>
</dbReference>
<organism evidence="15 16">
    <name type="scientific">Bos indicus x Bos taurus</name>
    <name type="common">Hybrid cattle</name>
    <dbReference type="NCBI Taxonomy" id="30522"/>
    <lineage>
        <taxon>Eukaryota</taxon>
        <taxon>Metazoa</taxon>
        <taxon>Chordata</taxon>
        <taxon>Craniata</taxon>
        <taxon>Vertebrata</taxon>
        <taxon>Euteleostomi</taxon>
        <taxon>Mammalia</taxon>
        <taxon>Eutheria</taxon>
        <taxon>Laurasiatheria</taxon>
        <taxon>Artiodactyla</taxon>
        <taxon>Ruminantia</taxon>
        <taxon>Pecora</taxon>
        <taxon>Bovidae</taxon>
        <taxon>Bovinae</taxon>
        <taxon>Bos</taxon>
    </lineage>
</organism>
<sequence length="531" mass="57564">MQSASGRAPTSLGACFPPENRLPHGVVLAVPPSALPRTVNINFPQIKRKQGRPASLAVRKLQGEEPLPRPALGTGGYTSADLPPPVPAELSASPAASLRLRVPGDMAGGHRLLLENARQVVLVCARGERFLTRDALRSLEVLEGASLVVGTDGFIKAIGPADAIQKQFSEETFEERIDCSGKCILPGLVDAHTHPVWAGERVHEFAMKLAGATYMDIHQAGGGINFTVERTRQASEEELYSSFQQRLGCMMRAGTTLVECKSGYGLSLETELKMLRVIERARRELDIGISATYCGAHSVPKGKTASEAADDIIKNHLPRLKELGRNGEIHVDNIDVFCEKGVFDLDSTRRILQSGKDIGLQINFHGDELHPMKAAELGVELGAQAISHLEEVSDEGIAAMASARCSAVLLPTTAYMLRLKQPRARKMLDEGVIVALGSDFNPNAYCFSMPMVMHLACVNMRMSMPEALAAATINAAYALGKSHTQGSLEVGKQGDLIIINSPRWEHLIYQFGGHHELIDYVIAKGKVIYKK</sequence>